<keyword evidence="3" id="KW-1185">Reference proteome</keyword>
<dbReference type="Proteomes" id="UP001152523">
    <property type="component" value="Unassembled WGS sequence"/>
</dbReference>
<dbReference type="AlphaFoldDB" id="A0AAV0ESN8"/>
<dbReference type="EMBL" id="CAMAPF010000942">
    <property type="protein sequence ID" value="CAH9126281.1"/>
    <property type="molecule type" value="Genomic_DNA"/>
</dbReference>
<accession>A0AAV0ESN8</accession>
<comment type="caution">
    <text evidence="2">The sequence shown here is derived from an EMBL/GenBank/DDBJ whole genome shotgun (WGS) entry which is preliminary data.</text>
</comment>
<reference evidence="2" key="1">
    <citation type="submission" date="2022-07" db="EMBL/GenBank/DDBJ databases">
        <authorList>
            <person name="Macas J."/>
            <person name="Novak P."/>
            <person name="Neumann P."/>
        </authorList>
    </citation>
    <scope>NUCLEOTIDE SEQUENCE</scope>
</reference>
<dbReference type="PANTHER" id="PTHR38386:SF6">
    <property type="entry name" value="OS05G0426900 PROTEIN"/>
    <property type="match status" value="1"/>
</dbReference>
<feature type="region of interest" description="Disordered" evidence="1">
    <location>
        <begin position="1"/>
        <end position="23"/>
    </location>
</feature>
<evidence type="ECO:0000313" key="2">
    <source>
        <dbReference type="EMBL" id="CAH9126281.1"/>
    </source>
</evidence>
<feature type="compositionally biased region" description="Basic and acidic residues" evidence="1">
    <location>
        <begin position="1"/>
        <end position="22"/>
    </location>
</feature>
<name>A0AAV0ESN8_9ASTE</name>
<protein>
    <submittedName>
        <fullName evidence="2">Uncharacterized protein</fullName>
    </submittedName>
</protein>
<evidence type="ECO:0000256" key="1">
    <source>
        <dbReference type="SAM" id="MobiDB-lite"/>
    </source>
</evidence>
<organism evidence="2 3">
    <name type="scientific">Cuscuta epithymum</name>
    <dbReference type="NCBI Taxonomy" id="186058"/>
    <lineage>
        <taxon>Eukaryota</taxon>
        <taxon>Viridiplantae</taxon>
        <taxon>Streptophyta</taxon>
        <taxon>Embryophyta</taxon>
        <taxon>Tracheophyta</taxon>
        <taxon>Spermatophyta</taxon>
        <taxon>Magnoliopsida</taxon>
        <taxon>eudicotyledons</taxon>
        <taxon>Gunneridae</taxon>
        <taxon>Pentapetalae</taxon>
        <taxon>asterids</taxon>
        <taxon>lamiids</taxon>
        <taxon>Solanales</taxon>
        <taxon>Convolvulaceae</taxon>
        <taxon>Cuscuteae</taxon>
        <taxon>Cuscuta</taxon>
        <taxon>Cuscuta subgen. Cuscuta</taxon>
    </lineage>
</organism>
<sequence>MKETVEKPHRIPEEEEAEHGGEGEIFGVILSRSRSVSAAIHLQQSAATNKADENSIFSESAAGKTSFSKRRKSVSSASGGGYCRIHHQHFIIGAEHGGGDGPQLKDSQKITEKKKKKGNRVLTACMRLLGF</sequence>
<dbReference type="PANTHER" id="PTHR38386">
    <property type="entry name" value="OS05G0426900 PROTEIN"/>
    <property type="match status" value="1"/>
</dbReference>
<evidence type="ECO:0000313" key="3">
    <source>
        <dbReference type="Proteomes" id="UP001152523"/>
    </source>
</evidence>
<gene>
    <name evidence="2" type="ORF">CEPIT_LOCUS27411</name>
</gene>
<feature type="region of interest" description="Disordered" evidence="1">
    <location>
        <begin position="94"/>
        <end position="116"/>
    </location>
</feature>
<proteinExistence type="predicted"/>